<reference evidence="2 3" key="1">
    <citation type="submission" date="2024-04" db="EMBL/GenBank/DDBJ databases">
        <title>Human intestinal bacterial collection.</title>
        <authorList>
            <person name="Pauvert C."/>
            <person name="Hitch T.C.A."/>
            <person name="Clavel T."/>
        </authorList>
    </citation>
    <scope>NUCLEOTIDE SEQUENCE [LARGE SCALE GENOMIC DNA]</scope>
    <source>
        <strain evidence="2 3">CLA-KB-H42</strain>
    </source>
</reference>
<protein>
    <recommendedName>
        <fullName evidence="4">ABC transporter permease</fullName>
    </recommendedName>
</protein>
<feature type="transmembrane region" description="Helical" evidence="1">
    <location>
        <begin position="56"/>
        <end position="75"/>
    </location>
</feature>
<feature type="transmembrane region" description="Helical" evidence="1">
    <location>
        <begin position="177"/>
        <end position="197"/>
    </location>
</feature>
<dbReference type="EMBL" id="JBBNOP010000007">
    <property type="protein sequence ID" value="MEQ3363174.1"/>
    <property type="molecule type" value="Genomic_DNA"/>
</dbReference>
<evidence type="ECO:0000256" key="1">
    <source>
        <dbReference type="SAM" id="Phobius"/>
    </source>
</evidence>
<dbReference type="RefSeq" id="WP_349227534.1">
    <property type="nucleotide sequence ID" value="NZ_JBBNOP010000007.1"/>
</dbReference>
<gene>
    <name evidence="2" type="ORF">AAA083_09330</name>
</gene>
<evidence type="ECO:0008006" key="4">
    <source>
        <dbReference type="Google" id="ProtNLM"/>
    </source>
</evidence>
<evidence type="ECO:0000313" key="2">
    <source>
        <dbReference type="EMBL" id="MEQ3363174.1"/>
    </source>
</evidence>
<feature type="transmembrane region" description="Helical" evidence="1">
    <location>
        <begin position="400"/>
        <end position="420"/>
    </location>
</feature>
<feature type="transmembrane region" description="Helical" evidence="1">
    <location>
        <begin position="312"/>
        <end position="340"/>
    </location>
</feature>
<feature type="transmembrane region" description="Helical" evidence="1">
    <location>
        <begin position="209"/>
        <end position="229"/>
    </location>
</feature>
<evidence type="ECO:0000313" key="3">
    <source>
        <dbReference type="Proteomes" id="UP001487305"/>
    </source>
</evidence>
<name>A0ABV1JDL8_9ACTN</name>
<comment type="caution">
    <text evidence="2">The sequence shown here is derived from an EMBL/GenBank/DDBJ whole genome shotgun (WGS) entry which is preliminary data.</text>
</comment>
<feature type="transmembrane region" description="Helical" evidence="1">
    <location>
        <begin position="138"/>
        <end position="157"/>
    </location>
</feature>
<feature type="transmembrane region" description="Helical" evidence="1">
    <location>
        <begin position="371"/>
        <end position="394"/>
    </location>
</feature>
<organism evidence="2 3">
    <name type="scientific">Raoultibacter massiliensis</name>
    <dbReference type="NCBI Taxonomy" id="1852371"/>
    <lineage>
        <taxon>Bacteria</taxon>
        <taxon>Bacillati</taxon>
        <taxon>Actinomycetota</taxon>
        <taxon>Coriobacteriia</taxon>
        <taxon>Eggerthellales</taxon>
        <taxon>Eggerthellaceae</taxon>
        <taxon>Raoultibacter</taxon>
    </lineage>
</organism>
<sequence length="479" mass="49722">MMHLAGTDPASEGGLGERTYQLYIVAFVAVALVLLWAALLDAVATVFASMGAAGSYAVLSAALVVLPIAFAVGSINGLRTAPLKFSHPDITYLAAGALRMRAIALVDVAVRAVLMLVLGALLGYLLGAGVSSGTQAAFDPLAVAALGSLGAAAAVSAGRLAGAIRLAVPRWRLRHSVGAAAIVFAIAAACVFFGMIVNPSSVLSDALSLIAAAFGVVALAGIAVFAALAERFDRVLVIEESALFADLQPFGAFSPLDQTVIQQYRRRKKLAARRRLFSLSQGTGRRALVARACLSAARQYEGLPSLFVQGALIVPFGACALLGLGGPIALLFWLQALLLFSQGAREQTRAFRDDVRNRLVRDRLPFDTLELFAFDTLPAFVFVAVLSLGASVALSAFVPLVWMIPLCLLVNALGALVCALDAIRFSPKGKRASYEMGALLLVAALGPISLAGAPLLTVAASLVAGALLVSILRRGIECA</sequence>
<keyword evidence="1" id="KW-0472">Membrane</keyword>
<keyword evidence="1" id="KW-0812">Transmembrane</keyword>
<accession>A0ABV1JDL8</accession>
<feature type="transmembrane region" description="Helical" evidence="1">
    <location>
        <begin position="20"/>
        <end position="44"/>
    </location>
</feature>
<feature type="transmembrane region" description="Helical" evidence="1">
    <location>
        <begin position="108"/>
        <end position="126"/>
    </location>
</feature>
<dbReference type="Proteomes" id="UP001487305">
    <property type="component" value="Unassembled WGS sequence"/>
</dbReference>
<feature type="transmembrane region" description="Helical" evidence="1">
    <location>
        <begin position="455"/>
        <end position="472"/>
    </location>
</feature>
<keyword evidence="1" id="KW-1133">Transmembrane helix</keyword>
<proteinExistence type="predicted"/>
<keyword evidence="3" id="KW-1185">Reference proteome</keyword>